<dbReference type="AlphaFoldDB" id="A0A450WBX3"/>
<name>A0A450WBX3_9GAMM</name>
<gene>
    <name evidence="1" type="ORF">BECKFM1743B_GA0114221_103266</name>
</gene>
<accession>A0A450WBX3</accession>
<reference evidence="1" key="1">
    <citation type="submission" date="2019-02" db="EMBL/GenBank/DDBJ databases">
        <authorList>
            <person name="Gruber-Vodicka R. H."/>
            <person name="Seah K. B. B."/>
        </authorList>
    </citation>
    <scope>NUCLEOTIDE SEQUENCE</scope>
    <source>
        <strain evidence="1">BECK_BZ164</strain>
    </source>
</reference>
<dbReference type="EMBL" id="CAADFL010000326">
    <property type="protein sequence ID" value="VFK14553.1"/>
    <property type="molecule type" value="Genomic_DNA"/>
</dbReference>
<protein>
    <submittedName>
        <fullName evidence="1">Uncharacterized protein</fullName>
    </submittedName>
</protein>
<sequence>MTFAYSSIVIDFIGNAQENLTNQVDAESPHRISDNDHIGNGRILHLGEERNVRAILSTKGTEKHGKRRKILQPQRTQRSRAATGVVVLSLSLSISLLAIEQAG</sequence>
<proteinExistence type="predicted"/>
<evidence type="ECO:0000313" key="1">
    <source>
        <dbReference type="EMBL" id="VFK14553.1"/>
    </source>
</evidence>
<organism evidence="1">
    <name type="scientific">Candidatus Kentrum sp. FM</name>
    <dbReference type="NCBI Taxonomy" id="2126340"/>
    <lineage>
        <taxon>Bacteria</taxon>
        <taxon>Pseudomonadati</taxon>
        <taxon>Pseudomonadota</taxon>
        <taxon>Gammaproteobacteria</taxon>
        <taxon>Candidatus Kentrum</taxon>
    </lineage>
</organism>